<dbReference type="InterPro" id="IPR005123">
    <property type="entry name" value="Oxoglu/Fe-dep_dioxygenase_dom"/>
</dbReference>
<dbReference type="GO" id="GO:0006631">
    <property type="term" value="P:fatty acid metabolic process"/>
    <property type="evidence" value="ECO:0007669"/>
    <property type="project" value="TreeGrafter"/>
</dbReference>
<gene>
    <name evidence="3" type="ORF">LUZ62_037156</name>
</gene>
<dbReference type="Pfam" id="PF13532">
    <property type="entry name" value="2OG-FeII_Oxy_2"/>
    <property type="match status" value="1"/>
</dbReference>
<dbReference type="PROSITE" id="PS51471">
    <property type="entry name" value="FE2OG_OXY"/>
    <property type="match status" value="1"/>
</dbReference>
<accession>A0AAV8F2P5</accession>
<comment type="similarity">
    <text evidence="1">Belongs to the alkB family.</text>
</comment>
<evidence type="ECO:0000313" key="3">
    <source>
        <dbReference type="EMBL" id="KAJ4785910.1"/>
    </source>
</evidence>
<evidence type="ECO:0000259" key="2">
    <source>
        <dbReference type="PROSITE" id="PS51471"/>
    </source>
</evidence>
<evidence type="ECO:0000313" key="4">
    <source>
        <dbReference type="Proteomes" id="UP001140206"/>
    </source>
</evidence>
<protein>
    <submittedName>
        <fullName evidence="3">2-oxoglutarate (2OG) and Fe(II)-dependent oxygenase superfamily protein</fullName>
    </submittedName>
</protein>
<dbReference type="SUPFAM" id="SSF51197">
    <property type="entry name" value="Clavaminate synthase-like"/>
    <property type="match status" value="1"/>
</dbReference>
<dbReference type="InterPro" id="IPR032870">
    <property type="entry name" value="ALKBH7-like"/>
</dbReference>
<organism evidence="3 4">
    <name type="scientific">Rhynchospora pubera</name>
    <dbReference type="NCBI Taxonomy" id="906938"/>
    <lineage>
        <taxon>Eukaryota</taxon>
        <taxon>Viridiplantae</taxon>
        <taxon>Streptophyta</taxon>
        <taxon>Embryophyta</taxon>
        <taxon>Tracheophyta</taxon>
        <taxon>Spermatophyta</taxon>
        <taxon>Magnoliopsida</taxon>
        <taxon>Liliopsida</taxon>
        <taxon>Poales</taxon>
        <taxon>Cyperaceae</taxon>
        <taxon>Cyperoideae</taxon>
        <taxon>Rhynchosporeae</taxon>
        <taxon>Rhynchospora</taxon>
    </lineage>
</organism>
<comment type="caution">
    <text evidence="3">The sequence shown here is derived from an EMBL/GenBank/DDBJ whole genome shotgun (WGS) entry which is preliminary data.</text>
</comment>
<proteinExistence type="inferred from homology"/>
<dbReference type="Gene3D" id="2.60.120.590">
    <property type="entry name" value="Alpha-ketoglutarate-dependent dioxygenase AlkB-like"/>
    <property type="match status" value="1"/>
</dbReference>
<dbReference type="AlphaFoldDB" id="A0AAV8F2P5"/>
<dbReference type="Proteomes" id="UP001140206">
    <property type="component" value="Chromosome 2"/>
</dbReference>
<sequence>MEQEIEENFGEEEEESDLTRRILREAFGDSSSESDHGECSSPIGESFSLLSQCQESGFEIPIWEPVHGIQGLWFCSNFLSSENQSSLLSAIYQDGWLTDQHNQAMRFGDLPKWALELSRRTRSAVCTGDIRPGSELNLSTTSVRNDPLPFDLLWREPLFDQLIANVYKPGEGICSHVDLMRFEDGIAIISLESACVMQFTLEKEIENGKEKKVPVFLNPGSLVIMHGEARYSWKHGINRGPGCQIWDGKEIEQKRRTSVTLRRLCPAPSC</sequence>
<dbReference type="InterPro" id="IPR037151">
    <property type="entry name" value="AlkB-like_sf"/>
</dbReference>
<reference evidence="3" key="1">
    <citation type="submission" date="2022-08" db="EMBL/GenBank/DDBJ databases">
        <authorList>
            <person name="Marques A."/>
        </authorList>
    </citation>
    <scope>NUCLEOTIDE SEQUENCE</scope>
    <source>
        <strain evidence="3">RhyPub2mFocal</strain>
        <tissue evidence="3">Leaves</tissue>
    </source>
</reference>
<dbReference type="EMBL" id="JAMFTS010000002">
    <property type="protein sequence ID" value="KAJ4785910.1"/>
    <property type="molecule type" value="Genomic_DNA"/>
</dbReference>
<feature type="domain" description="Fe2OG dioxygenase" evidence="2">
    <location>
        <begin position="158"/>
        <end position="265"/>
    </location>
</feature>
<name>A0AAV8F2P5_9POAL</name>
<dbReference type="InterPro" id="IPR027450">
    <property type="entry name" value="AlkB-like"/>
</dbReference>
<dbReference type="PANTHER" id="PTHR21052">
    <property type="entry name" value="SPERMATOGENESIS ASSOCIATED 11-RELATED"/>
    <property type="match status" value="1"/>
</dbReference>
<dbReference type="PANTHER" id="PTHR21052:SF0">
    <property type="entry name" value="ALPHA-KETOGLUTARATE-DEPENDENT DIOXYGENASE ALKB HOMOLOG 7, MITOCHONDRIAL"/>
    <property type="match status" value="1"/>
</dbReference>
<keyword evidence="4" id="KW-1185">Reference proteome</keyword>
<dbReference type="GO" id="GO:0005759">
    <property type="term" value="C:mitochondrial matrix"/>
    <property type="evidence" value="ECO:0007669"/>
    <property type="project" value="TreeGrafter"/>
</dbReference>
<dbReference type="GO" id="GO:0006974">
    <property type="term" value="P:DNA damage response"/>
    <property type="evidence" value="ECO:0007669"/>
    <property type="project" value="InterPro"/>
</dbReference>
<evidence type="ECO:0000256" key="1">
    <source>
        <dbReference type="ARBA" id="ARBA00007879"/>
    </source>
</evidence>